<dbReference type="EMBL" id="JBEAFC010000008">
    <property type="protein sequence ID" value="KAL1543978.1"/>
    <property type="molecule type" value="Genomic_DNA"/>
</dbReference>
<protein>
    <submittedName>
        <fullName evidence="1">Uncharacterized protein</fullName>
    </submittedName>
</protein>
<keyword evidence="2" id="KW-1185">Reference proteome</keyword>
<dbReference type="Proteomes" id="UP001567538">
    <property type="component" value="Unassembled WGS sequence"/>
</dbReference>
<organism evidence="1 2">
    <name type="scientific">Salvia divinorum</name>
    <name type="common">Maria pastora</name>
    <name type="synonym">Diviner's sage</name>
    <dbReference type="NCBI Taxonomy" id="28513"/>
    <lineage>
        <taxon>Eukaryota</taxon>
        <taxon>Viridiplantae</taxon>
        <taxon>Streptophyta</taxon>
        <taxon>Embryophyta</taxon>
        <taxon>Tracheophyta</taxon>
        <taxon>Spermatophyta</taxon>
        <taxon>Magnoliopsida</taxon>
        <taxon>eudicotyledons</taxon>
        <taxon>Gunneridae</taxon>
        <taxon>Pentapetalae</taxon>
        <taxon>asterids</taxon>
        <taxon>lamiids</taxon>
        <taxon>Lamiales</taxon>
        <taxon>Lamiaceae</taxon>
        <taxon>Nepetoideae</taxon>
        <taxon>Mentheae</taxon>
        <taxon>Salviinae</taxon>
        <taxon>Salvia</taxon>
        <taxon>Salvia subgen. Calosphace</taxon>
    </lineage>
</organism>
<reference evidence="1 2" key="1">
    <citation type="submission" date="2024-06" db="EMBL/GenBank/DDBJ databases">
        <title>A chromosome level genome sequence of Diviner's sage (Salvia divinorum).</title>
        <authorList>
            <person name="Ford S.A."/>
            <person name="Ro D.-K."/>
            <person name="Ness R.W."/>
            <person name="Phillips M.A."/>
        </authorList>
    </citation>
    <scope>NUCLEOTIDE SEQUENCE [LARGE SCALE GENOMIC DNA]</scope>
    <source>
        <strain evidence="1">SAF-2024a</strain>
        <tissue evidence="1">Leaf</tissue>
    </source>
</reference>
<sequence length="120" mass="13822">MRLGRSLEHPRTLADTRRRGLGLLFEDVCGKFLGIYMWDFPLSLSFLPKANLPAEIIHSFPLVFLLNLSQGRQPETTIWLIMVCMGARAQKEVMMWVDARRLRVTDQDVAGQIERRPHSS</sequence>
<comment type="caution">
    <text evidence="1">The sequence shown here is derived from an EMBL/GenBank/DDBJ whole genome shotgun (WGS) entry which is preliminary data.</text>
</comment>
<gene>
    <name evidence="1" type="ORF">AAHA92_20887</name>
</gene>
<dbReference type="AlphaFoldDB" id="A0ABD1GLN1"/>
<accession>A0ABD1GLN1</accession>
<name>A0ABD1GLN1_SALDI</name>
<proteinExistence type="predicted"/>
<evidence type="ECO:0000313" key="1">
    <source>
        <dbReference type="EMBL" id="KAL1543978.1"/>
    </source>
</evidence>
<evidence type="ECO:0000313" key="2">
    <source>
        <dbReference type="Proteomes" id="UP001567538"/>
    </source>
</evidence>